<dbReference type="GO" id="GO:0005743">
    <property type="term" value="C:mitochondrial inner membrane"/>
    <property type="evidence" value="ECO:0007669"/>
    <property type="project" value="UniProtKB-SubCell"/>
</dbReference>
<sequence length="838" mass="93573">MIGILGKACLKTPRRPLTNIAWNVFRPVVSASRQLSAGLNHATVQSRGDESGHIQAGPNEVIAYVDNLFPLKLKWLREIPFTTPTPGSVSTELKKRIDRPDFAAAEPLSVIQRALPPELRSEITEVIPRYDEGGAFVKFACEPGVSATELERQLKDHLAKNPIRPWFNPFYATRAALVRGRPWIEDLYRIPSKRLKIEFLPTFPEASAAELTQETLYSLARRYGKLTDIVAQSSDSKVVPRYAFIEFDRLRGAITAKNCLHGFKVSEAEGGGKSETLLKVTYEQKIKGRWIRDWLVNHPRIVIPILAALVATITVIIFDPIRTFFIKIRINPPLHLDDNIVWQWVQRQASKANEIILFGHQRSESGGFRAVWEDRKSDIQLIQSWLLEVTSTLIIIQGPRGSGKKELILDEVLKGREHKLVIDCKSIQDANGDSATINAAAAEVGYRPVFSWMNSVSSVIDMAIQGTTGAKAGFSETLDGQLGKILQNTANALKKVALEERRKDDKDANLSDEEYLEAHPESRPVVVIDNFLHKNNENPMIYEKLAEWAAAVTTSNVARVIFLTADVSASKPLSKALPNTVFHQISLQDCSPEVAKRFVIEHIMADSEEKQNGNTIKEIEHIDGLDASIQALGGRLTDLEFLARMIKTGSTPKDAVQRIIDDSSAEILKMFILDLPITENQRWSSEQAWYLISKFGKSGSETLRYNEILLHPLFKNGGEAVIQALQHAELISVTTVNGSPSTIKPGRPVYRAAFKQLTSNKSLSSRFGVVILERLIAMENQKIQALEKELQVLGSFPKQPGETAPRIRWLLGKLSGSQVNVEKYEKKASSLKKVLEVE</sequence>
<dbReference type="Pfam" id="PF10443">
    <property type="entry name" value="RNA12"/>
    <property type="match status" value="1"/>
</dbReference>
<dbReference type="InterPro" id="IPR035979">
    <property type="entry name" value="RBD_domain_sf"/>
</dbReference>
<evidence type="ECO:0000256" key="8">
    <source>
        <dbReference type="ARBA" id="ARBA00023128"/>
    </source>
</evidence>
<evidence type="ECO:0000313" key="15">
    <source>
        <dbReference type="Proteomes" id="UP000034164"/>
    </source>
</evidence>
<dbReference type="InterPro" id="IPR018850">
    <property type="entry name" value="Mt_escape_2_C"/>
</dbReference>
<dbReference type="CDD" id="cd12433">
    <property type="entry name" value="RRM_Yme2p_like"/>
    <property type="match status" value="1"/>
</dbReference>
<feature type="domain" description="RRM" evidence="13">
    <location>
        <begin position="193"/>
        <end position="285"/>
    </location>
</feature>
<protein>
    <recommendedName>
        <fullName evidence="3 12">Mitochondrial escape protein 2</fullName>
    </recommendedName>
</protein>
<evidence type="ECO:0000256" key="2">
    <source>
        <dbReference type="ARBA" id="ARBA00010320"/>
    </source>
</evidence>
<evidence type="ECO:0000256" key="4">
    <source>
        <dbReference type="ARBA" id="ARBA00022692"/>
    </source>
</evidence>
<organism evidence="14 15">
    <name type="scientific">[Emmonsia] crescens</name>
    <dbReference type="NCBI Taxonomy" id="73230"/>
    <lineage>
        <taxon>Eukaryota</taxon>
        <taxon>Fungi</taxon>
        <taxon>Dikarya</taxon>
        <taxon>Ascomycota</taxon>
        <taxon>Pezizomycotina</taxon>
        <taxon>Eurotiomycetes</taxon>
        <taxon>Eurotiomycetidae</taxon>
        <taxon>Onygenales</taxon>
        <taxon>Ajellomycetaceae</taxon>
        <taxon>Emergomyces</taxon>
    </lineage>
</organism>
<dbReference type="PANTHER" id="PTHR32198:SF2">
    <property type="entry name" value="MITOCHONDRIAL ESCAPE PROTEIN 2"/>
    <property type="match status" value="1"/>
</dbReference>
<proteinExistence type="inferred from homology"/>
<evidence type="ECO:0000256" key="5">
    <source>
        <dbReference type="ARBA" id="ARBA00022792"/>
    </source>
</evidence>
<comment type="function">
    <text evidence="10 12">Plays a role in maintaining the mitochondrial genome and in controlling the mtDNA escape. Involved in the regulation of mtDNA nucleotide structure and number. May have a dispensable role in early maturation of pre-rRNA.</text>
</comment>
<dbReference type="InterPro" id="IPR039627">
    <property type="entry name" value="Yme2_C"/>
</dbReference>
<keyword evidence="11 12" id="KW-0694">RNA-binding</keyword>
<dbReference type="InterPro" id="IPR000504">
    <property type="entry name" value="RRM_dom"/>
</dbReference>
<accession>A0A0G2I1Y3</accession>
<evidence type="ECO:0000313" key="14">
    <source>
        <dbReference type="EMBL" id="KKZ64602.1"/>
    </source>
</evidence>
<gene>
    <name evidence="14" type="ORF">EMCG_09498</name>
</gene>
<comment type="subcellular location">
    <subcellularLocation>
        <location evidence="1 12">Mitochondrion inner membrane</location>
        <topology evidence="1 12">Single-pass membrane protein</topology>
    </subcellularLocation>
</comment>
<dbReference type="SUPFAM" id="SSF54928">
    <property type="entry name" value="RNA-binding domain, RBD"/>
    <property type="match status" value="1"/>
</dbReference>
<keyword evidence="12" id="KW-0507">mRNA processing</keyword>
<evidence type="ECO:0000256" key="12">
    <source>
        <dbReference type="RuleBase" id="RU367108"/>
    </source>
</evidence>
<dbReference type="VEuPathDB" id="FungiDB:EMCG_09498"/>
<dbReference type="GO" id="GO:0003723">
    <property type="term" value="F:RNA binding"/>
    <property type="evidence" value="ECO:0007669"/>
    <property type="project" value="UniProtKB-UniRule"/>
</dbReference>
<dbReference type="GO" id="GO:0006397">
    <property type="term" value="P:mRNA processing"/>
    <property type="evidence" value="ECO:0007669"/>
    <property type="project" value="UniProtKB-UniRule"/>
</dbReference>
<dbReference type="PANTHER" id="PTHR32198">
    <property type="entry name" value="MITOCHONDRIAL ESCAPE PROTEIN 2"/>
    <property type="match status" value="1"/>
</dbReference>
<evidence type="ECO:0000256" key="3">
    <source>
        <dbReference type="ARBA" id="ARBA00020222"/>
    </source>
</evidence>
<dbReference type="InterPro" id="IPR012677">
    <property type="entry name" value="Nucleotide-bd_a/b_plait_sf"/>
</dbReference>
<keyword evidence="4" id="KW-0812">Transmembrane</keyword>
<keyword evidence="7" id="KW-1133">Transmembrane helix</keyword>
<dbReference type="InterPro" id="IPR034260">
    <property type="entry name" value="Yme2_RRM"/>
</dbReference>
<keyword evidence="8 12" id="KW-0496">Mitochondrion</keyword>
<evidence type="ECO:0000259" key="13">
    <source>
        <dbReference type="PROSITE" id="PS50102"/>
    </source>
</evidence>
<evidence type="ECO:0000256" key="10">
    <source>
        <dbReference type="ARBA" id="ARBA00025276"/>
    </source>
</evidence>
<evidence type="ECO:0000256" key="1">
    <source>
        <dbReference type="ARBA" id="ARBA00004434"/>
    </source>
</evidence>
<evidence type="ECO:0000256" key="6">
    <source>
        <dbReference type="ARBA" id="ARBA00022946"/>
    </source>
</evidence>
<comment type="caution">
    <text evidence="14">The sequence shown here is derived from an EMBL/GenBank/DDBJ whole genome shotgun (WGS) entry which is preliminary data.</text>
</comment>
<dbReference type="Proteomes" id="UP000034164">
    <property type="component" value="Unassembled WGS sequence"/>
</dbReference>
<reference evidence="15" key="1">
    <citation type="journal article" date="2015" name="PLoS Genet.">
        <title>The dynamic genome and transcriptome of the human fungal pathogen Blastomyces and close relative Emmonsia.</title>
        <authorList>
            <person name="Munoz J.F."/>
            <person name="Gauthier G.M."/>
            <person name="Desjardins C.A."/>
            <person name="Gallo J.E."/>
            <person name="Holder J."/>
            <person name="Sullivan T.D."/>
            <person name="Marty A.J."/>
            <person name="Carmen J.C."/>
            <person name="Chen Z."/>
            <person name="Ding L."/>
            <person name="Gujja S."/>
            <person name="Magrini V."/>
            <person name="Misas E."/>
            <person name="Mitreva M."/>
            <person name="Priest M."/>
            <person name="Saif S."/>
            <person name="Whiston E.A."/>
            <person name="Young S."/>
            <person name="Zeng Q."/>
            <person name="Goldman W.E."/>
            <person name="Mardis E.R."/>
            <person name="Taylor J.W."/>
            <person name="McEwen J.G."/>
            <person name="Clay O.K."/>
            <person name="Klein B.S."/>
            <person name="Cuomo C.A."/>
        </authorList>
    </citation>
    <scope>NUCLEOTIDE SEQUENCE [LARGE SCALE GENOMIC DNA]</scope>
    <source>
        <strain evidence="15">UAMH 3008</strain>
    </source>
</reference>
<evidence type="ECO:0000256" key="7">
    <source>
        <dbReference type="ARBA" id="ARBA00022989"/>
    </source>
</evidence>
<dbReference type="PROSITE" id="PS50102">
    <property type="entry name" value="RRM"/>
    <property type="match status" value="1"/>
</dbReference>
<dbReference type="EMBL" id="LCZI01000772">
    <property type="protein sequence ID" value="KKZ64602.1"/>
    <property type="molecule type" value="Genomic_DNA"/>
</dbReference>
<dbReference type="Gene3D" id="3.30.70.330">
    <property type="match status" value="1"/>
</dbReference>
<name>A0A0G2I1Y3_9EURO</name>
<comment type="similarity">
    <text evidence="2 12">Belongs to the YME2 family.</text>
</comment>
<keyword evidence="9" id="KW-0472">Membrane</keyword>
<evidence type="ECO:0000256" key="11">
    <source>
        <dbReference type="PROSITE-ProRule" id="PRU00176"/>
    </source>
</evidence>
<keyword evidence="5 12" id="KW-0999">Mitochondrion inner membrane</keyword>
<keyword evidence="6" id="KW-0809">Transit peptide</keyword>
<dbReference type="AlphaFoldDB" id="A0A0G2I1Y3"/>
<evidence type="ECO:0000256" key="9">
    <source>
        <dbReference type="ARBA" id="ARBA00023136"/>
    </source>
</evidence>
<dbReference type="Pfam" id="PF00076">
    <property type="entry name" value="RRM_1"/>
    <property type="match status" value="1"/>
</dbReference>
<dbReference type="OrthoDB" id="10267654at2759"/>